<protein>
    <recommendedName>
        <fullName evidence="6">Flavanone 4-reductase</fullName>
        <ecNumber evidence="5">1.1.1.219</ecNumber>
        <ecNumber evidence="4">1.1.1.234</ecNumber>
    </recommendedName>
</protein>
<accession>A0A1D1XZF2</accession>
<dbReference type="SUPFAM" id="SSF51735">
    <property type="entry name" value="NAD(P)-binding Rossmann-fold domains"/>
    <property type="match status" value="1"/>
</dbReference>
<dbReference type="AlphaFoldDB" id="A0A1D1XZF2"/>
<keyword evidence="2" id="KW-0284">Flavonoid biosynthesis</keyword>
<evidence type="ECO:0000259" key="10">
    <source>
        <dbReference type="Pfam" id="PF01370"/>
    </source>
</evidence>
<dbReference type="GO" id="GO:0047890">
    <property type="term" value="F:flavanone 4-reductase activity"/>
    <property type="evidence" value="ECO:0007669"/>
    <property type="project" value="UniProtKB-EC"/>
</dbReference>
<evidence type="ECO:0000256" key="4">
    <source>
        <dbReference type="ARBA" id="ARBA00039055"/>
    </source>
</evidence>
<proteinExistence type="inferred from homology"/>
<feature type="domain" description="NAD-dependent epimerase/dehydratase" evidence="10">
    <location>
        <begin position="42"/>
        <end position="281"/>
    </location>
</feature>
<comment type="catalytic activity">
    <reaction evidence="8">
        <text>a (2R,3S,4S)-leucoanthocyanidin + NADP(+) = a (2R,3R)-dihydroflavonol + NADPH + H(+)</text>
        <dbReference type="Rhea" id="RHEA:54444"/>
        <dbReference type="ChEBI" id="CHEBI:15378"/>
        <dbReference type="ChEBI" id="CHEBI:57783"/>
        <dbReference type="ChEBI" id="CHEBI:58349"/>
        <dbReference type="ChEBI" id="CHEBI:138176"/>
        <dbReference type="ChEBI" id="CHEBI:138188"/>
        <dbReference type="EC" id="1.1.1.219"/>
    </reaction>
</comment>
<evidence type="ECO:0000256" key="6">
    <source>
        <dbReference type="ARBA" id="ARBA00042087"/>
    </source>
</evidence>
<comment type="similarity">
    <text evidence="3">Belongs to the NAD(P)-dependent epimerase/dehydratase family. Dihydroflavonol-4-reductase subfamily.</text>
</comment>
<dbReference type="Gene3D" id="3.40.50.720">
    <property type="entry name" value="NAD(P)-binding Rossmann-like Domain"/>
    <property type="match status" value="1"/>
</dbReference>
<dbReference type="InterPro" id="IPR036291">
    <property type="entry name" value="NAD(P)-bd_dom_sf"/>
</dbReference>
<evidence type="ECO:0000256" key="2">
    <source>
        <dbReference type="ARBA" id="ARBA00023241"/>
    </source>
</evidence>
<evidence type="ECO:0000256" key="8">
    <source>
        <dbReference type="ARBA" id="ARBA00049132"/>
    </source>
</evidence>
<dbReference type="Pfam" id="PF01370">
    <property type="entry name" value="Epimerase"/>
    <property type="match status" value="1"/>
</dbReference>
<evidence type="ECO:0000256" key="9">
    <source>
        <dbReference type="SAM" id="MobiDB-lite"/>
    </source>
</evidence>
<evidence type="ECO:0000256" key="1">
    <source>
        <dbReference type="ARBA" id="ARBA00023002"/>
    </source>
</evidence>
<dbReference type="EMBL" id="GDJX01020171">
    <property type="protein sequence ID" value="JAT47765.1"/>
    <property type="molecule type" value="Transcribed_RNA"/>
</dbReference>
<organism evidence="11">
    <name type="scientific">Anthurium amnicola</name>
    <dbReference type="NCBI Taxonomy" id="1678845"/>
    <lineage>
        <taxon>Eukaryota</taxon>
        <taxon>Viridiplantae</taxon>
        <taxon>Streptophyta</taxon>
        <taxon>Embryophyta</taxon>
        <taxon>Tracheophyta</taxon>
        <taxon>Spermatophyta</taxon>
        <taxon>Magnoliopsida</taxon>
        <taxon>Liliopsida</taxon>
        <taxon>Araceae</taxon>
        <taxon>Pothoideae</taxon>
        <taxon>Potheae</taxon>
        <taxon>Anthurium</taxon>
    </lineage>
</organism>
<name>A0A1D1XZF2_9ARAE</name>
<evidence type="ECO:0000256" key="5">
    <source>
        <dbReference type="ARBA" id="ARBA00039057"/>
    </source>
</evidence>
<evidence type="ECO:0000256" key="3">
    <source>
        <dbReference type="ARBA" id="ARBA00023445"/>
    </source>
</evidence>
<dbReference type="GO" id="GO:0045552">
    <property type="term" value="F:dihydroflavanol 4-reductase activity"/>
    <property type="evidence" value="ECO:0007669"/>
    <property type="project" value="UniProtKB-EC"/>
</dbReference>
<dbReference type="InterPro" id="IPR001509">
    <property type="entry name" value="Epimerase_deHydtase"/>
</dbReference>
<comment type="catalytic activity">
    <reaction evidence="7">
        <text>(2S)-flavan-4-ol + NADP(+) = (2S)-flavanone + NADPH + H(+)</text>
        <dbReference type="Rhea" id="RHEA:11228"/>
        <dbReference type="ChEBI" id="CHEBI:15378"/>
        <dbReference type="ChEBI" id="CHEBI:15605"/>
        <dbReference type="ChEBI" id="CHEBI:15606"/>
        <dbReference type="ChEBI" id="CHEBI:57783"/>
        <dbReference type="ChEBI" id="CHEBI:58349"/>
        <dbReference type="EC" id="1.1.1.234"/>
    </reaction>
</comment>
<feature type="region of interest" description="Disordered" evidence="9">
    <location>
        <begin position="380"/>
        <end position="399"/>
    </location>
</feature>
<gene>
    <name evidence="11" type="primary">ANT18_3</name>
    <name evidence="11" type="ORF">g.75187</name>
</gene>
<dbReference type="FunFam" id="3.40.50.720:FF:000085">
    <property type="entry name" value="Dihydroflavonol reductase"/>
    <property type="match status" value="1"/>
</dbReference>
<dbReference type="EC" id="1.1.1.219" evidence="5"/>
<dbReference type="PANTHER" id="PTHR10366:SF564">
    <property type="entry name" value="STEROL-4-ALPHA-CARBOXYLATE 3-DEHYDROGENASE, DECARBOXYLATING"/>
    <property type="match status" value="1"/>
</dbReference>
<dbReference type="InterPro" id="IPR050425">
    <property type="entry name" value="NAD(P)_dehydrat-like"/>
</dbReference>
<sequence length="399" mass="44753">MVEQQLQQQLQLQLYKSRGKISRRAAGHRAPSERMEMRKGPVVVTDAAGFIGSWLVKRLLQQGYAVRATVRDPSNLKKIKPLLDLPNSEQLLTIWKADLTQDGSFDAAVEGCTGVFHVATPMDFESLDPEKEVIKPTVDGVLSILRSCHRAATVERVIFTSSAGTVNVEERQKLEYDESSWSDLEFIRRVKMTGWMYFVSKTLAEKAAWDFAQEKGIHLITIIPTLVVGPFISSAMPPSLITALALITGNEPHYSILKQIQLVHLDDLCNAHIFLFQHPEARGRYICSSHDVTIFELADLMRNRYPEYNVPTRFQGIDDSIQRVRFSSEKLQGLGFHYRYTVEEMLDQAIQSCTEKKLIPLTTEKLCDSDETCGGEKELMAAGSLPQSQANGGTGFGRS</sequence>
<reference evidence="11" key="1">
    <citation type="submission" date="2015-07" db="EMBL/GenBank/DDBJ databases">
        <title>Transcriptome Assembly of Anthurium amnicola.</title>
        <authorList>
            <person name="Suzuki J."/>
        </authorList>
    </citation>
    <scope>NUCLEOTIDE SEQUENCE</scope>
</reference>
<dbReference type="PANTHER" id="PTHR10366">
    <property type="entry name" value="NAD DEPENDENT EPIMERASE/DEHYDRATASE"/>
    <property type="match status" value="1"/>
</dbReference>
<evidence type="ECO:0000313" key="11">
    <source>
        <dbReference type="EMBL" id="JAT47765.1"/>
    </source>
</evidence>
<keyword evidence="1" id="KW-0560">Oxidoreductase</keyword>
<evidence type="ECO:0000256" key="7">
    <source>
        <dbReference type="ARBA" id="ARBA00048870"/>
    </source>
</evidence>
<dbReference type="GO" id="GO:0009813">
    <property type="term" value="P:flavonoid biosynthetic process"/>
    <property type="evidence" value="ECO:0007669"/>
    <property type="project" value="UniProtKB-KW"/>
</dbReference>
<dbReference type="EC" id="1.1.1.234" evidence="4"/>
<dbReference type="CDD" id="cd08958">
    <property type="entry name" value="FR_SDR_e"/>
    <property type="match status" value="1"/>
</dbReference>